<dbReference type="EMBL" id="LWHQ01000047">
    <property type="protein sequence ID" value="OAS20173.1"/>
    <property type="molecule type" value="Genomic_DNA"/>
</dbReference>
<evidence type="ECO:0000259" key="7">
    <source>
        <dbReference type="Pfam" id="PF00082"/>
    </source>
</evidence>
<proteinExistence type="inferred from homology"/>
<feature type="active site" description="Charge relay system" evidence="5">
    <location>
        <position position="376"/>
    </location>
</feature>
<keyword evidence="4 5" id="KW-0720">Serine protease</keyword>
<comment type="similarity">
    <text evidence="1 5 6">Belongs to the peptidase S8 family.</text>
</comment>
<dbReference type="PROSITE" id="PS00138">
    <property type="entry name" value="SUBTILASE_SER"/>
    <property type="match status" value="1"/>
</dbReference>
<keyword evidence="2 5" id="KW-0645">Protease</keyword>
<sequence>MMSERRVILVLPEQEELRNPAMMQMSGNDGSIRARLSGVPARVEVDTSFSPVPLGAIDHPGRLGLSSAAAAPYFAVRATIDDDDLPSMASNGTAIFSDPKIARFVTPPGCSTAPVGTRADVERRLNVAGLAAKQLDGSGVGIAVMDDGINLAHLQSKGVAAAFDASVTWPPLPAQPGQHPVSHGTMCAYGALIAAPKATLLDFPILQSTASGGSLSAGYLSDAIKAYASLIPLVRGRKRRFKSLVVTNSWGLYHESWDFPSGHWGRYVDNPNHPFNLIVGTLGRYGVDILFAAGNCGTGCPNPRCQGVVKHTIMGANAHPDVITVAGVTTGGRRVGYSSQGPGIPGMVHAKPDLSSYTHFLGSEACGPGTADDGTSTACPVAAGCVAAIRTRMPSKVLRPRKFALGLRSDTIGRRRAGWNRNLGYGILDPLRTAMRLGL</sequence>
<evidence type="ECO:0000256" key="2">
    <source>
        <dbReference type="ARBA" id="ARBA00022670"/>
    </source>
</evidence>
<dbReference type="STRING" id="427683.A5481_24065"/>
<dbReference type="Pfam" id="PF00082">
    <property type="entry name" value="Peptidase_S8"/>
    <property type="match status" value="1"/>
</dbReference>
<evidence type="ECO:0000256" key="5">
    <source>
        <dbReference type="PROSITE-ProRule" id="PRU01240"/>
    </source>
</evidence>
<dbReference type="GO" id="GO:0006508">
    <property type="term" value="P:proteolysis"/>
    <property type="evidence" value="ECO:0007669"/>
    <property type="project" value="UniProtKB-KW"/>
</dbReference>
<dbReference type="InterPro" id="IPR050131">
    <property type="entry name" value="Peptidase_S8_subtilisin-like"/>
</dbReference>
<dbReference type="InterPro" id="IPR023828">
    <property type="entry name" value="Peptidase_S8_Ser-AS"/>
</dbReference>
<evidence type="ECO:0000313" key="8">
    <source>
        <dbReference type="EMBL" id="OAS20173.1"/>
    </source>
</evidence>
<feature type="domain" description="Peptidase S8/S53" evidence="7">
    <location>
        <begin position="137"/>
        <end position="426"/>
    </location>
</feature>
<dbReference type="PROSITE" id="PS00136">
    <property type="entry name" value="SUBTILASE_ASP"/>
    <property type="match status" value="1"/>
</dbReference>
<feature type="active site" description="Charge relay system" evidence="5">
    <location>
        <position position="183"/>
    </location>
</feature>
<dbReference type="InterPro" id="IPR015500">
    <property type="entry name" value="Peptidase_S8_subtilisin-rel"/>
</dbReference>
<accession>A0A179S5B2</accession>
<dbReference type="InterPro" id="IPR036852">
    <property type="entry name" value="Peptidase_S8/S53_dom_sf"/>
</dbReference>
<protein>
    <recommendedName>
        <fullName evidence="7">Peptidase S8/S53 domain-containing protein</fullName>
    </recommendedName>
</protein>
<dbReference type="OrthoDB" id="3496386at2"/>
<evidence type="ECO:0000313" key="9">
    <source>
        <dbReference type="Proteomes" id="UP000078316"/>
    </source>
</evidence>
<dbReference type="CDD" id="cd00306">
    <property type="entry name" value="Peptidases_S8_S53"/>
    <property type="match status" value="1"/>
</dbReference>
<name>A0A179S5B2_9HYPH</name>
<reference evidence="8 9" key="1">
    <citation type="submission" date="2016-04" db="EMBL/GenBank/DDBJ databases">
        <authorList>
            <person name="Evans L.H."/>
            <person name="Alamgir A."/>
            <person name="Owens N."/>
            <person name="Weber N.D."/>
            <person name="Virtaneva K."/>
            <person name="Barbian K."/>
            <person name="Babar A."/>
            <person name="Rosenke K."/>
        </authorList>
    </citation>
    <scope>NUCLEOTIDE SEQUENCE [LARGE SCALE GENOMIC DNA]</scope>
    <source>
        <strain evidence="8 9">PMB02</strain>
    </source>
</reference>
<dbReference type="InterPro" id="IPR023827">
    <property type="entry name" value="Peptidase_S8_Asp-AS"/>
</dbReference>
<feature type="active site" description="Charge relay system" evidence="5">
    <location>
        <position position="146"/>
    </location>
</feature>
<evidence type="ECO:0000256" key="3">
    <source>
        <dbReference type="ARBA" id="ARBA00022801"/>
    </source>
</evidence>
<dbReference type="PROSITE" id="PS51892">
    <property type="entry name" value="SUBTILASE"/>
    <property type="match status" value="1"/>
</dbReference>
<dbReference type="GO" id="GO:0004252">
    <property type="term" value="F:serine-type endopeptidase activity"/>
    <property type="evidence" value="ECO:0007669"/>
    <property type="project" value="UniProtKB-UniRule"/>
</dbReference>
<dbReference type="Gene3D" id="3.40.50.200">
    <property type="entry name" value="Peptidase S8/S53 domain"/>
    <property type="match status" value="1"/>
</dbReference>
<organism evidence="8 9">
    <name type="scientific">Methylobacterium platani</name>
    <dbReference type="NCBI Taxonomy" id="427683"/>
    <lineage>
        <taxon>Bacteria</taxon>
        <taxon>Pseudomonadati</taxon>
        <taxon>Pseudomonadota</taxon>
        <taxon>Alphaproteobacteria</taxon>
        <taxon>Hyphomicrobiales</taxon>
        <taxon>Methylobacteriaceae</taxon>
        <taxon>Methylobacterium</taxon>
    </lineage>
</organism>
<dbReference type="SUPFAM" id="SSF52743">
    <property type="entry name" value="Subtilisin-like"/>
    <property type="match status" value="1"/>
</dbReference>
<dbReference type="InterPro" id="IPR000209">
    <property type="entry name" value="Peptidase_S8/S53_dom"/>
</dbReference>
<evidence type="ECO:0000256" key="6">
    <source>
        <dbReference type="RuleBase" id="RU003355"/>
    </source>
</evidence>
<evidence type="ECO:0000256" key="1">
    <source>
        <dbReference type="ARBA" id="ARBA00011073"/>
    </source>
</evidence>
<dbReference type="Proteomes" id="UP000078316">
    <property type="component" value="Unassembled WGS sequence"/>
</dbReference>
<comment type="caution">
    <text evidence="8">The sequence shown here is derived from an EMBL/GenBank/DDBJ whole genome shotgun (WGS) entry which is preliminary data.</text>
</comment>
<dbReference type="PRINTS" id="PR00723">
    <property type="entry name" value="SUBTILISIN"/>
</dbReference>
<evidence type="ECO:0000256" key="4">
    <source>
        <dbReference type="ARBA" id="ARBA00022825"/>
    </source>
</evidence>
<gene>
    <name evidence="8" type="ORF">A5481_24065</name>
</gene>
<keyword evidence="3 5" id="KW-0378">Hydrolase</keyword>
<dbReference type="PANTHER" id="PTHR43806">
    <property type="entry name" value="PEPTIDASE S8"/>
    <property type="match status" value="1"/>
</dbReference>
<dbReference type="AlphaFoldDB" id="A0A179S5B2"/>
<dbReference type="PANTHER" id="PTHR43806:SF11">
    <property type="entry name" value="CEREVISIN-RELATED"/>
    <property type="match status" value="1"/>
</dbReference>